<comment type="catalytic activity">
    <reaction evidence="4 5">
        <text>L-glutaminyl-[peptide chain release factor] + S-adenosyl-L-methionine = N(5)-methyl-L-glutaminyl-[peptide chain release factor] + S-adenosyl-L-homocysteine + H(+)</text>
        <dbReference type="Rhea" id="RHEA:42896"/>
        <dbReference type="Rhea" id="RHEA-COMP:10271"/>
        <dbReference type="Rhea" id="RHEA-COMP:10272"/>
        <dbReference type="ChEBI" id="CHEBI:15378"/>
        <dbReference type="ChEBI" id="CHEBI:30011"/>
        <dbReference type="ChEBI" id="CHEBI:57856"/>
        <dbReference type="ChEBI" id="CHEBI:59789"/>
        <dbReference type="ChEBI" id="CHEBI:61891"/>
        <dbReference type="EC" id="2.1.1.297"/>
    </reaction>
</comment>
<protein>
    <recommendedName>
        <fullName evidence="5">Release factor glutamine methyltransferase</fullName>
        <shortName evidence="5">RF MTase</shortName>
        <ecNumber evidence="5">2.1.1.297</ecNumber>
    </recommendedName>
    <alternativeName>
        <fullName evidence="5">N5-glutamine methyltransferase PrmC</fullName>
    </alternativeName>
    <alternativeName>
        <fullName evidence="5">Protein-(glutamine-N5) MTase PrmC</fullName>
    </alternativeName>
    <alternativeName>
        <fullName evidence="5">Protein-glutamine N-methyltransferase PrmC</fullName>
    </alternativeName>
</protein>
<evidence type="ECO:0000256" key="4">
    <source>
        <dbReference type="ARBA" id="ARBA00048391"/>
    </source>
</evidence>
<evidence type="ECO:0000313" key="9">
    <source>
        <dbReference type="Proteomes" id="UP000229740"/>
    </source>
</evidence>
<evidence type="ECO:0000259" key="6">
    <source>
        <dbReference type="Pfam" id="PF05175"/>
    </source>
</evidence>
<dbReference type="InterPro" id="IPR002052">
    <property type="entry name" value="DNA_methylase_N6_adenine_CS"/>
</dbReference>
<evidence type="ECO:0000259" key="7">
    <source>
        <dbReference type="Pfam" id="PF17827"/>
    </source>
</evidence>
<dbReference type="Gene3D" id="1.10.8.10">
    <property type="entry name" value="DNA helicase RuvA subunit, C-terminal domain"/>
    <property type="match status" value="1"/>
</dbReference>
<comment type="similarity">
    <text evidence="5">Belongs to the protein N5-glutamine methyltransferase family. PrmC subfamily.</text>
</comment>
<dbReference type="InterPro" id="IPR004556">
    <property type="entry name" value="HemK-like"/>
</dbReference>
<gene>
    <name evidence="5 8" type="primary">prmC</name>
    <name evidence="8" type="ORF">CSB45_02600</name>
</gene>
<dbReference type="InterPro" id="IPR050320">
    <property type="entry name" value="N5-glutamine_MTase"/>
</dbReference>
<evidence type="ECO:0000256" key="5">
    <source>
        <dbReference type="HAMAP-Rule" id="MF_02126"/>
    </source>
</evidence>
<evidence type="ECO:0000313" key="8">
    <source>
        <dbReference type="EMBL" id="PID58908.1"/>
    </source>
</evidence>
<dbReference type="Pfam" id="PF05175">
    <property type="entry name" value="MTS"/>
    <property type="match status" value="1"/>
</dbReference>
<keyword evidence="3 5" id="KW-0949">S-adenosyl-L-methionine</keyword>
<dbReference type="PROSITE" id="PS00092">
    <property type="entry name" value="N6_MTASE"/>
    <property type="match status" value="1"/>
</dbReference>
<keyword evidence="2 5" id="KW-0808">Transferase</keyword>
<dbReference type="HAMAP" id="MF_02126">
    <property type="entry name" value="RF_methyltr_PrmC"/>
    <property type="match status" value="1"/>
</dbReference>
<dbReference type="Proteomes" id="UP000229740">
    <property type="component" value="Unassembled WGS sequence"/>
</dbReference>
<feature type="domain" description="Release factor glutamine methyltransferase N-terminal" evidence="7">
    <location>
        <begin position="23"/>
        <end position="93"/>
    </location>
</feature>
<dbReference type="EMBL" id="PDPS01000021">
    <property type="protein sequence ID" value="PID58908.1"/>
    <property type="molecule type" value="Genomic_DNA"/>
</dbReference>
<dbReference type="EC" id="2.1.1.297" evidence="5"/>
<organism evidence="8 9">
    <name type="scientific">candidate division KSB3 bacterium</name>
    <dbReference type="NCBI Taxonomy" id="2044937"/>
    <lineage>
        <taxon>Bacteria</taxon>
        <taxon>candidate division KSB3</taxon>
    </lineage>
</organism>
<dbReference type="Pfam" id="PF17827">
    <property type="entry name" value="PrmC_N"/>
    <property type="match status" value="1"/>
</dbReference>
<feature type="binding site" evidence="5">
    <location>
        <begin position="206"/>
        <end position="209"/>
    </location>
    <ligand>
        <name>substrate</name>
    </ligand>
</feature>
<dbReference type="SUPFAM" id="SSF53335">
    <property type="entry name" value="S-adenosyl-L-methionine-dependent methyltransferases"/>
    <property type="match status" value="1"/>
</dbReference>
<feature type="binding site" evidence="5">
    <location>
        <begin position="138"/>
        <end position="142"/>
    </location>
    <ligand>
        <name>S-adenosyl-L-methionine</name>
        <dbReference type="ChEBI" id="CHEBI:59789"/>
    </ligand>
</feature>
<dbReference type="InterPro" id="IPR029063">
    <property type="entry name" value="SAM-dependent_MTases_sf"/>
</dbReference>
<dbReference type="PANTHER" id="PTHR18895:SF74">
    <property type="entry name" value="MTRF1L RELEASE FACTOR GLUTAMINE METHYLTRANSFERASE"/>
    <property type="match status" value="1"/>
</dbReference>
<dbReference type="GO" id="GO:0032259">
    <property type="term" value="P:methylation"/>
    <property type="evidence" value="ECO:0007669"/>
    <property type="project" value="UniProtKB-KW"/>
</dbReference>
<dbReference type="PANTHER" id="PTHR18895">
    <property type="entry name" value="HEMK METHYLTRANSFERASE"/>
    <property type="match status" value="1"/>
</dbReference>
<dbReference type="GO" id="GO:0102559">
    <property type="term" value="F:peptide chain release factor N(5)-glutamine methyltransferase activity"/>
    <property type="evidence" value="ECO:0007669"/>
    <property type="project" value="UniProtKB-EC"/>
</dbReference>
<feature type="domain" description="Methyltransferase small" evidence="6">
    <location>
        <begin position="129"/>
        <end position="214"/>
    </location>
</feature>
<dbReference type="GO" id="GO:0003676">
    <property type="term" value="F:nucleic acid binding"/>
    <property type="evidence" value="ECO:0007669"/>
    <property type="project" value="InterPro"/>
</dbReference>
<comment type="caution">
    <text evidence="8">The sequence shown here is derived from an EMBL/GenBank/DDBJ whole genome shotgun (WGS) entry which is preliminary data.</text>
</comment>
<keyword evidence="1 5" id="KW-0489">Methyltransferase</keyword>
<dbReference type="CDD" id="cd02440">
    <property type="entry name" value="AdoMet_MTases"/>
    <property type="match status" value="1"/>
</dbReference>
<feature type="binding site" evidence="5">
    <location>
        <position position="161"/>
    </location>
    <ligand>
        <name>S-adenosyl-L-methionine</name>
        <dbReference type="ChEBI" id="CHEBI:59789"/>
    </ligand>
</feature>
<evidence type="ECO:0000256" key="1">
    <source>
        <dbReference type="ARBA" id="ARBA00022603"/>
    </source>
</evidence>
<proteinExistence type="inferred from homology"/>
<feature type="binding site" evidence="5">
    <location>
        <position position="206"/>
    </location>
    <ligand>
        <name>S-adenosyl-L-methionine</name>
        <dbReference type="ChEBI" id="CHEBI:59789"/>
    </ligand>
</feature>
<dbReference type="Gene3D" id="3.40.50.150">
    <property type="entry name" value="Vaccinia Virus protein VP39"/>
    <property type="match status" value="1"/>
</dbReference>
<name>A0A2G6EAX4_9BACT</name>
<evidence type="ECO:0000256" key="2">
    <source>
        <dbReference type="ARBA" id="ARBA00022679"/>
    </source>
</evidence>
<dbReference type="InterPro" id="IPR019874">
    <property type="entry name" value="RF_methyltr_PrmC"/>
</dbReference>
<evidence type="ECO:0000256" key="3">
    <source>
        <dbReference type="ARBA" id="ARBA00022691"/>
    </source>
</evidence>
<dbReference type="InterPro" id="IPR007848">
    <property type="entry name" value="Small_mtfrase_dom"/>
</dbReference>
<dbReference type="InterPro" id="IPR040758">
    <property type="entry name" value="PrmC_N"/>
</dbReference>
<dbReference type="NCBIfam" id="TIGR03534">
    <property type="entry name" value="RF_mod_PrmC"/>
    <property type="match status" value="1"/>
</dbReference>
<comment type="function">
    <text evidence="5">Methylates the class 1 translation termination release factors RF1/PrfA and RF2/PrfB on the glutamine residue of the universally conserved GGQ motif.</text>
</comment>
<accession>A0A2G6EAX4</accession>
<comment type="caution">
    <text evidence="5">Lacks conserved residue(s) required for the propagation of feature annotation.</text>
</comment>
<reference evidence="8 9" key="1">
    <citation type="submission" date="2017-10" db="EMBL/GenBank/DDBJ databases">
        <title>Novel microbial diversity and functional potential in the marine mammal oral microbiome.</title>
        <authorList>
            <person name="Dudek N.K."/>
            <person name="Sun C.L."/>
            <person name="Burstein D."/>
            <person name="Kantor R.S."/>
            <person name="Aliaga Goltsman D.S."/>
            <person name="Bik E.M."/>
            <person name="Thomas B.C."/>
            <person name="Banfield J.F."/>
            <person name="Relman D.A."/>
        </authorList>
    </citation>
    <scope>NUCLEOTIDE SEQUENCE [LARGE SCALE GENOMIC DNA]</scope>
    <source>
        <strain evidence="8">DOLZORAL124_49_17</strain>
    </source>
</reference>
<dbReference type="NCBIfam" id="TIGR00536">
    <property type="entry name" value="hemK_fam"/>
    <property type="match status" value="1"/>
</dbReference>
<dbReference type="AlphaFoldDB" id="A0A2G6EAX4"/>
<sequence>MHVYGNPTIPKKLMPDKQWTILEILRWTTDFFRQKGVDSPRLTAEVLLAHVLEQERIYLYVHFDQPLAYEERERYKVLIRRCANGEPTQYLTGVQEFWSLTFEVTPAVLVPRPETEHLVEAALTCAVSEAQPKILDIGTGCGVIAICLKHELPGAEVFAGDISEDALNVAMQNAERLLNDGNSISFRQGDLFTPFSGMRFDLLISNPPYISTRQYEALERKIRDYEPACALHAGEEGLDIYRRLIANAADYLKPEGCVLLEIGQGQKDAVVELFDAERFSIRKIINDYAGIERVIIAGL</sequence>